<reference evidence="1" key="1">
    <citation type="submission" date="2019-12" db="EMBL/GenBank/DDBJ databases">
        <title>Genome sequencing and annotation of Brassica cretica.</title>
        <authorList>
            <person name="Studholme D.J."/>
            <person name="Sarris P.F."/>
        </authorList>
    </citation>
    <scope>NUCLEOTIDE SEQUENCE</scope>
    <source>
        <strain evidence="1">PFS-001/15</strain>
        <tissue evidence="1">Leaf</tissue>
    </source>
</reference>
<gene>
    <name evidence="1" type="ORF">F2Q68_00036373</name>
</gene>
<sequence length="91" mass="10325">MAQGPQTLRRACSGRAGRTQSRAHVRIWFIRPPRVARLNLVAPSSHSHRRFPPSQLFAGTPSLQNLRAIGLLRRLVFPSESSIVERDLFRL</sequence>
<evidence type="ECO:0000313" key="1">
    <source>
        <dbReference type="EMBL" id="KAF2550302.1"/>
    </source>
</evidence>
<accession>A0A8S9H253</accession>
<dbReference type="EMBL" id="QGKW02001988">
    <property type="protein sequence ID" value="KAF2550302.1"/>
    <property type="molecule type" value="Genomic_DNA"/>
</dbReference>
<organism evidence="1 2">
    <name type="scientific">Brassica cretica</name>
    <name type="common">Mustard</name>
    <dbReference type="NCBI Taxonomy" id="69181"/>
    <lineage>
        <taxon>Eukaryota</taxon>
        <taxon>Viridiplantae</taxon>
        <taxon>Streptophyta</taxon>
        <taxon>Embryophyta</taxon>
        <taxon>Tracheophyta</taxon>
        <taxon>Spermatophyta</taxon>
        <taxon>Magnoliopsida</taxon>
        <taxon>eudicotyledons</taxon>
        <taxon>Gunneridae</taxon>
        <taxon>Pentapetalae</taxon>
        <taxon>rosids</taxon>
        <taxon>malvids</taxon>
        <taxon>Brassicales</taxon>
        <taxon>Brassicaceae</taxon>
        <taxon>Brassiceae</taxon>
        <taxon>Brassica</taxon>
    </lineage>
</organism>
<dbReference type="Proteomes" id="UP000712281">
    <property type="component" value="Unassembled WGS sequence"/>
</dbReference>
<name>A0A8S9H253_BRACR</name>
<comment type="caution">
    <text evidence="1">The sequence shown here is derived from an EMBL/GenBank/DDBJ whole genome shotgun (WGS) entry which is preliminary data.</text>
</comment>
<dbReference type="AlphaFoldDB" id="A0A8S9H253"/>
<protein>
    <submittedName>
        <fullName evidence="1">Uncharacterized protein</fullName>
    </submittedName>
</protein>
<evidence type="ECO:0000313" key="2">
    <source>
        <dbReference type="Proteomes" id="UP000712281"/>
    </source>
</evidence>
<proteinExistence type="predicted"/>